<keyword evidence="5 10" id="KW-0802">TPR repeat</keyword>
<dbReference type="Proteomes" id="UP000729357">
    <property type="component" value="Unassembled WGS sequence"/>
</dbReference>
<evidence type="ECO:0000259" key="12">
    <source>
        <dbReference type="Pfam" id="PF18596"/>
    </source>
</evidence>
<dbReference type="Pfam" id="PF18596">
    <property type="entry name" value="Sld7_C"/>
    <property type="match status" value="1"/>
</dbReference>
<keyword evidence="8" id="KW-0472">Membrane</keyword>
<evidence type="ECO:0000256" key="9">
    <source>
        <dbReference type="ARBA" id="ARBA00038030"/>
    </source>
</evidence>
<dbReference type="Pfam" id="PF14559">
    <property type="entry name" value="TPR_19"/>
    <property type="match status" value="1"/>
</dbReference>
<evidence type="ECO:0000313" key="13">
    <source>
        <dbReference type="EMBL" id="KAG9974911.1"/>
    </source>
</evidence>
<dbReference type="SUPFAM" id="SSF48452">
    <property type="entry name" value="TPR-like"/>
    <property type="match status" value="1"/>
</dbReference>
<feature type="domain" description="Sld7 C-terminal" evidence="12">
    <location>
        <begin position="447"/>
        <end position="546"/>
    </location>
</feature>
<organism evidence="13 14">
    <name type="scientific">Aureobasidium melanogenum</name>
    <name type="common">Aureobasidium pullulans var. melanogenum</name>
    <dbReference type="NCBI Taxonomy" id="46634"/>
    <lineage>
        <taxon>Eukaryota</taxon>
        <taxon>Fungi</taxon>
        <taxon>Dikarya</taxon>
        <taxon>Ascomycota</taxon>
        <taxon>Pezizomycotina</taxon>
        <taxon>Dothideomycetes</taxon>
        <taxon>Dothideomycetidae</taxon>
        <taxon>Dothideales</taxon>
        <taxon>Saccotheciaceae</taxon>
        <taxon>Aureobasidium</taxon>
    </lineage>
</organism>
<evidence type="ECO:0000256" key="5">
    <source>
        <dbReference type="ARBA" id="ARBA00022803"/>
    </source>
</evidence>
<dbReference type="GO" id="GO:0045039">
    <property type="term" value="P:protein insertion into mitochondrial inner membrane"/>
    <property type="evidence" value="ECO:0007669"/>
    <property type="project" value="TreeGrafter"/>
</dbReference>
<sequence length="584" mass="65014">ASMHLEAGRRDEAAKDFEDAIAQNDKDPDVFYHRAQLNFILGDFPEAAKDYQKSIDLDPGFIFSHIQLGVTQYKMGSVASSMATFRRCMKNFEKVPDVYNYYGELLLDQQKFQEAIEKFETAVQMEQKERVTGMNVLPLINKALALFQWKQDFSAAQELCEKALIIDPECDIAVATMAQLLLQQGKVPEALEYFEKAAELSRTEPEIVNALSYAEATRTQLEVQEKYPQLASRLQESTLGILAAVKYADASKVPQPWVTEILFYAARKNVQQDILSPSNNEASSADPEWGLHALPLSSDLLLFNDTDITPPTSPVLGTPDPNIIDGRFIPRPWDEPTLRQRRKIALDSTFSAATDRRKRHSGASVAAAAAAQHSPSLLPTLPRLKSEASRGSVPLLTRPKSRSPSIASLRRDTTIPETKQRIASGLSRATPAPVSSPQPSTEQEILQQKNKDMVSKVVLAGLRVWGFTASKRKKRASTSAATTETQQIAVDPEEEAKDEEYKLLYHHVYKAACFAFRAWIGKEDLSGKEYAEKVRDTVDALLEILCKDPMEQTRGEEMDLGEGLKGAVVRTPKGELGEEEKGLR</sequence>
<dbReference type="AlphaFoldDB" id="A0A9P8FJC9"/>
<dbReference type="GO" id="GO:0030943">
    <property type="term" value="F:mitochondrion targeting sequence binding"/>
    <property type="evidence" value="ECO:0007669"/>
    <property type="project" value="TreeGrafter"/>
</dbReference>
<accession>A0A9P8FJC9</accession>
<reference evidence="13" key="2">
    <citation type="submission" date="2021-08" db="EMBL/GenBank/DDBJ databases">
        <authorList>
            <person name="Gostincar C."/>
            <person name="Sun X."/>
            <person name="Song Z."/>
            <person name="Gunde-Cimerman N."/>
        </authorList>
    </citation>
    <scope>NUCLEOTIDE SEQUENCE</scope>
    <source>
        <strain evidence="13">EXF-9298</strain>
    </source>
</reference>
<evidence type="ECO:0000256" key="8">
    <source>
        <dbReference type="ARBA" id="ARBA00023136"/>
    </source>
</evidence>
<comment type="caution">
    <text evidence="13">The sequence shown here is derived from an EMBL/GenBank/DDBJ whole genome shotgun (WGS) entry which is preliminary data.</text>
</comment>
<feature type="repeat" description="TPR" evidence="10">
    <location>
        <begin position="96"/>
        <end position="129"/>
    </location>
</feature>
<dbReference type="Gene3D" id="1.25.40.10">
    <property type="entry name" value="Tetratricopeptide repeat domain"/>
    <property type="match status" value="1"/>
</dbReference>
<feature type="repeat" description="TPR" evidence="10">
    <location>
        <begin position="171"/>
        <end position="204"/>
    </location>
</feature>
<dbReference type="EMBL" id="JAHFXS010001910">
    <property type="protein sequence ID" value="KAG9974911.1"/>
    <property type="molecule type" value="Genomic_DNA"/>
</dbReference>
<dbReference type="PROSITE" id="PS50005">
    <property type="entry name" value="TPR"/>
    <property type="match status" value="3"/>
</dbReference>
<gene>
    <name evidence="13" type="ORF">KCU98_g11691</name>
</gene>
<dbReference type="PANTHER" id="PTHR46208:SF1">
    <property type="entry name" value="MITOCHONDRIAL IMPORT RECEPTOR SUBUNIT TOM70"/>
    <property type="match status" value="1"/>
</dbReference>
<name>A0A9P8FJC9_AURME</name>
<evidence type="ECO:0000256" key="1">
    <source>
        <dbReference type="ARBA" id="ARBA00004572"/>
    </source>
</evidence>
<evidence type="ECO:0000256" key="2">
    <source>
        <dbReference type="ARBA" id="ARBA00022692"/>
    </source>
</evidence>
<keyword evidence="3" id="KW-0677">Repeat</keyword>
<evidence type="ECO:0000256" key="11">
    <source>
        <dbReference type="SAM" id="MobiDB-lite"/>
    </source>
</evidence>
<evidence type="ECO:0000256" key="3">
    <source>
        <dbReference type="ARBA" id="ARBA00022737"/>
    </source>
</evidence>
<dbReference type="PANTHER" id="PTHR46208">
    <property type="entry name" value="MITOCHONDRIAL IMPORT RECEPTOR SUBUNIT TOM70"/>
    <property type="match status" value="1"/>
</dbReference>
<feature type="non-terminal residue" evidence="13">
    <location>
        <position position="584"/>
    </location>
</feature>
<feature type="compositionally biased region" description="Polar residues" evidence="11">
    <location>
        <begin position="433"/>
        <end position="446"/>
    </location>
</feature>
<dbReference type="InterPro" id="IPR019734">
    <property type="entry name" value="TPR_rpt"/>
</dbReference>
<feature type="region of interest" description="Disordered" evidence="11">
    <location>
        <begin position="556"/>
        <end position="584"/>
    </location>
</feature>
<evidence type="ECO:0000256" key="10">
    <source>
        <dbReference type="PROSITE-ProRule" id="PRU00339"/>
    </source>
</evidence>
<proteinExistence type="inferred from homology"/>
<keyword evidence="7" id="KW-0496">Mitochondrion</keyword>
<keyword evidence="2" id="KW-0812">Transmembrane</keyword>
<comment type="similarity">
    <text evidence="9">Belongs to the Tom70 family.</text>
</comment>
<dbReference type="GO" id="GO:0008320">
    <property type="term" value="F:protein transmembrane transporter activity"/>
    <property type="evidence" value="ECO:0007669"/>
    <property type="project" value="TreeGrafter"/>
</dbReference>
<comment type="subcellular location">
    <subcellularLocation>
        <location evidence="1">Mitochondrion outer membrane</location>
        <topology evidence="1">Single-pass membrane protein</topology>
    </subcellularLocation>
</comment>
<dbReference type="Pfam" id="PF13432">
    <property type="entry name" value="TPR_16"/>
    <property type="match status" value="2"/>
</dbReference>
<dbReference type="GO" id="GO:0005741">
    <property type="term" value="C:mitochondrial outer membrane"/>
    <property type="evidence" value="ECO:0007669"/>
    <property type="project" value="UniProtKB-SubCell"/>
</dbReference>
<dbReference type="GO" id="GO:0030150">
    <property type="term" value="P:protein import into mitochondrial matrix"/>
    <property type="evidence" value="ECO:0007669"/>
    <property type="project" value="TreeGrafter"/>
</dbReference>
<keyword evidence="4" id="KW-1000">Mitochondrion outer membrane</keyword>
<keyword evidence="6" id="KW-1133">Transmembrane helix</keyword>
<dbReference type="InterPro" id="IPR041260">
    <property type="entry name" value="Sld7_C"/>
</dbReference>
<feature type="region of interest" description="Disordered" evidence="11">
    <location>
        <begin position="349"/>
        <end position="446"/>
    </location>
</feature>
<feature type="non-terminal residue" evidence="13">
    <location>
        <position position="1"/>
    </location>
</feature>
<dbReference type="InterPro" id="IPR011990">
    <property type="entry name" value="TPR-like_helical_dom_sf"/>
</dbReference>
<feature type="repeat" description="TPR" evidence="10">
    <location>
        <begin position="28"/>
        <end position="61"/>
    </location>
</feature>
<evidence type="ECO:0000313" key="14">
    <source>
        <dbReference type="Proteomes" id="UP000729357"/>
    </source>
</evidence>
<evidence type="ECO:0000256" key="7">
    <source>
        <dbReference type="ARBA" id="ARBA00023128"/>
    </source>
</evidence>
<reference evidence="13" key="1">
    <citation type="journal article" date="2021" name="J Fungi (Basel)">
        <title>Virulence traits and population genomics of the black yeast Aureobasidium melanogenum.</title>
        <authorList>
            <person name="Cernosa A."/>
            <person name="Sun X."/>
            <person name="Gostincar C."/>
            <person name="Fang C."/>
            <person name="Gunde-Cimerman N."/>
            <person name="Song Z."/>
        </authorList>
    </citation>
    <scope>NUCLEOTIDE SEQUENCE</scope>
    <source>
        <strain evidence="13">EXF-9298</strain>
    </source>
</reference>
<feature type="compositionally biased region" description="Basic and acidic residues" evidence="11">
    <location>
        <begin position="572"/>
        <end position="584"/>
    </location>
</feature>
<dbReference type="SMART" id="SM00028">
    <property type="entry name" value="TPR"/>
    <property type="match status" value="5"/>
</dbReference>
<evidence type="ECO:0000256" key="4">
    <source>
        <dbReference type="ARBA" id="ARBA00022787"/>
    </source>
</evidence>
<protein>
    <recommendedName>
        <fullName evidence="12">Sld7 C-terminal domain-containing protein</fullName>
    </recommendedName>
</protein>
<evidence type="ECO:0000256" key="6">
    <source>
        <dbReference type="ARBA" id="ARBA00022989"/>
    </source>
</evidence>
<feature type="compositionally biased region" description="Basic and acidic residues" evidence="11">
    <location>
        <begin position="409"/>
        <end position="420"/>
    </location>
</feature>
<keyword evidence="14" id="KW-1185">Reference proteome</keyword>